<dbReference type="InterPro" id="IPR001029">
    <property type="entry name" value="Flagellin_N"/>
</dbReference>
<accession>A0A4S8NDQ8</accession>
<sequence>MGLRINQNIEATNAYRNLSVTQNQLSKSMEKLSSGFRINRAADDAAGLAISEGLRSQVGGLKVAVRNAQDGVSVAQTAEGALTEVHSMLQRMNDLSVQYNNGTQNTESQAALQAEFDALETEITRIKDNTKFNGVDLFGGAALTFQTGYDSGDTIDISATALADFTAGADLAAIDITDSNTLQAAITEVSTQRAELGAVQNRFEHTINNVNVAIENLSASESRIRDTDMAQEMMSLTRSQILSQAGTAMLAQANSAPNGVLQLLRG</sequence>
<dbReference type="GO" id="GO:0005576">
    <property type="term" value="C:extracellular region"/>
    <property type="evidence" value="ECO:0007669"/>
    <property type="project" value="UniProtKB-SubCell"/>
</dbReference>
<dbReference type="RefSeq" id="WP_136562450.1">
    <property type="nucleotide sequence ID" value="NZ_BAABLS010000003.1"/>
</dbReference>
<evidence type="ECO:0000313" key="7">
    <source>
        <dbReference type="EMBL" id="THV14687.1"/>
    </source>
</evidence>
<dbReference type="Pfam" id="PF00669">
    <property type="entry name" value="Flagellin_N"/>
    <property type="match status" value="1"/>
</dbReference>
<comment type="function">
    <text evidence="4">Flagellin is the subunit protein which polymerizes to form the filaments of bacterial flagella.</text>
</comment>
<keyword evidence="8" id="KW-1185">Reference proteome</keyword>
<dbReference type="AlphaFoldDB" id="A0A4S8NDQ8"/>
<dbReference type="PANTHER" id="PTHR42792:SF2">
    <property type="entry name" value="FLAGELLIN"/>
    <property type="match status" value="1"/>
</dbReference>
<feature type="domain" description="Flagellin C-terminal" evidence="6">
    <location>
        <begin position="182"/>
        <end position="264"/>
    </location>
</feature>
<feature type="domain" description="Flagellin N-terminal" evidence="5">
    <location>
        <begin position="5"/>
        <end position="140"/>
    </location>
</feature>
<keyword evidence="7" id="KW-0969">Cilium</keyword>
<dbReference type="PANTHER" id="PTHR42792">
    <property type="entry name" value="FLAGELLIN"/>
    <property type="match status" value="1"/>
</dbReference>
<keyword evidence="4" id="KW-0964">Secreted</keyword>
<evidence type="ECO:0000256" key="4">
    <source>
        <dbReference type="RuleBase" id="RU362073"/>
    </source>
</evidence>
<dbReference type="OrthoDB" id="9796789at2"/>
<dbReference type="PRINTS" id="PR00207">
    <property type="entry name" value="FLAGELLIN"/>
</dbReference>
<organism evidence="7 8">
    <name type="scientific">Nocardioides caeni</name>
    <dbReference type="NCBI Taxonomy" id="574700"/>
    <lineage>
        <taxon>Bacteria</taxon>
        <taxon>Bacillati</taxon>
        <taxon>Actinomycetota</taxon>
        <taxon>Actinomycetes</taxon>
        <taxon>Propionibacteriales</taxon>
        <taxon>Nocardioidaceae</taxon>
        <taxon>Nocardioides</taxon>
    </lineage>
</organism>
<reference evidence="7 8" key="1">
    <citation type="journal article" date="2009" name="Int. J. Syst. Evol. Microbiol.">
        <title>Nocardioides caeni sp. nov., isolated from wastewater.</title>
        <authorList>
            <person name="Yoon J.H."/>
            <person name="Kang S.J."/>
            <person name="Park S."/>
            <person name="Kim W."/>
            <person name="Oh T.K."/>
        </authorList>
    </citation>
    <scope>NUCLEOTIDE SEQUENCE [LARGE SCALE GENOMIC DNA]</scope>
    <source>
        <strain evidence="7 8">DSM 23134</strain>
    </source>
</reference>
<evidence type="ECO:0000256" key="1">
    <source>
        <dbReference type="ARBA" id="ARBA00005709"/>
    </source>
</evidence>
<dbReference type="EMBL" id="STGW01000004">
    <property type="protein sequence ID" value="THV14687.1"/>
    <property type="molecule type" value="Genomic_DNA"/>
</dbReference>
<keyword evidence="7" id="KW-0966">Cell projection</keyword>
<dbReference type="Gene3D" id="6.10.10.10">
    <property type="entry name" value="Flagellar export chaperone, C-terminal domain"/>
    <property type="match status" value="1"/>
</dbReference>
<dbReference type="Gene3D" id="6.10.280.190">
    <property type="match status" value="1"/>
</dbReference>
<dbReference type="Pfam" id="PF00700">
    <property type="entry name" value="Flagellin_C"/>
    <property type="match status" value="1"/>
</dbReference>
<keyword evidence="3 4" id="KW-0975">Bacterial flagellum</keyword>
<evidence type="ECO:0000256" key="2">
    <source>
        <dbReference type="ARBA" id="ARBA00020110"/>
    </source>
</evidence>
<keyword evidence="7" id="KW-0282">Flagellum</keyword>
<dbReference type="Gene3D" id="1.20.1330.10">
    <property type="entry name" value="f41 fragment of flagellin, N-terminal domain"/>
    <property type="match status" value="1"/>
</dbReference>
<comment type="similarity">
    <text evidence="1 4">Belongs to the bacterial flagellin family.</text>
</comment>
<gene>
    <name evidence="7" type="ORF">E9934_08510</name>
</gene>
<dbReference type="InterPro" id="IPR042187">
    <property type="entry name" value="Flagellin_C_sub2"/>
</dbReference>
<name>A0A4S8NDQ8_9ACTN</name>
<protein>
    <recommendedName>
        <fullName evidence="2 4">Flagellin</fullName>
    </recommendedName>
</protein>
<dbReference type="GO" id="GO:0005198">
    <property type="term" value="F:structural molecule activity"/>
    <property type="evidence" value="ECO:0007669"/>
    <property type="project" value="UniProtKB-UniRule"/>
</dbReference>
<evidence type="ECO:0000259" key="6">
    <source>
        <dbReference type="Pfam" id="PF00700"/>
    </source>
</evidence>
<dbReference type="InterPro" id="IPR046358">
    <property type="entry name" value="Flagellin_C"/>
</dbReference>
<dbReference type="GO" id="GO:0009288">
    <property type="term" value="C:bacterial-type flagellum"/>
    <property type="evidence" value="ECO:0007669"/>
    <property type="project" value="UniProtKB-SubCell"/>
</dbReference>
<dbReference type="SUPFAM" id="SSF64518">
    <property type="entry name" value="Phase 1 flagellin"/>
    <property type="match status" value="1"/>
</dbReference>
<evidence type="ECO:0000256" key="3">
    <source>
        <dbReference type="ARBA" id="ARBA00023143"/>
    </source>
</evidence>
<evidence type="ECO:0000259" key="5">
    <source>
        <dbReference type="Pfam" id="PF00669"/>
    </source>
</evidence>
<proteinExistence type="inferred from homology"/>
<dbReference type="Proteomes" id="UP000307087">
    <property type="component" value="Unassembled WGS sequence"/>
</dbReference>
<dbReference type="InterPro" id="IPR001492">
    <property type="entry name" value="Flagellin"/>
</dbReference>
<evidence type="ECO:0000313" key="8">
    <source>
        <dbReference type="Proteomes" id="UP000307087"/>
    </source>
</evidence>
<comment type="subcellular location">
    <subcellularLocation>
        <location evidence="4">Secreted</location>
    </subcellularLocation>
    <subcellularLocation>
        <location evidence="4">Bacterial flagellum</location>
    </subcellularLocation>
</comment>
<comment type="caution">
    <text evidence="7">The sequence shown here is derived from an EMBL/GenBank/DDBJ whole genome shotgun (WGS) entry which is preliminary data.</text>
</comment>